<dbReference type="AlphaFoldDB" id="A0A3M7QZ14"/>
<dbReference type="Proteomes" id="UP000276133">
    <property type="component" value="Unassembled WGS sequence"/>
</dbReference>
<name>A0A3M7QZ14_BRAPC</name>
<dbReference type="EMBL" id="REGN01004727">
    <property type="protein sequence ID" value="RNA16351.1"/>
    <property type="molecule type" value="Genomic_DNA"/>
</dbReference>
<keyword evidence="2" id="KW-1185">Reference proteome</keyword>
<proteinExistence type="predicted"/>
<reference evidence="1 2" key="1">
    <citation type="journal article" date="2018" name="Sci. Rep.">
        <title>Genomic signatures of local adaptation to the degree of environmental predictability in rotifers.</title>
        <authorList>
            <person name="Franch-Gras L."/>
            <person name="Hahn C."/>
            <person name="Garcia-Roger E.M."/>
            <person name="Carmona M.J."/>
            <person name="Serra M."/>
            <person name="Gomez A."/>
        </authorList>
    </citation>
    <scope>NUCLEOTIDE SEQUENCE [LARGE SCALE GENOMIC DNA]</scope>
    <source>
        <strain evidence="1">HYR1</strain>
    </source>
</reference>
<evidence type="ECO:0000313" key="2">
    <source>
        <dbReference type="Proteomes" id="UP000276133"/>
    </source>
</evidence>
<evidence type="ECO:0000313" key="1">
    <source>
        <dbReference type="EMBL" id="RNA16351.1"/>
    </source>
</evidence>
<organism evidence="1 2">
    <name type="scientific">Brachionus plicatilis</name>
    <name type="common">Marine rotifer</name>
    <name type="synonym">Brachionus muelleri</name>
    <dbReference type="NCBI Taxonomy" id="10195"/>
    <lineage>
        <taxon>Eukaryota</taxon>
        <taxon>Metazoa</taxon>
        <taxon>Spiralia</taxon>
        <taxon>Gnathifera</taxon>
        <taxon>Rotifera</taxon>
        <taxon>Eurotatoria</taxon>
        <taxon>Monogononta</taxon>
        <taxon>Pseudotrocha</taxon>
        <taxon>Ploima</taxon>
        <taxon>Brachionidae</taxon>
        <taxon>Brachionus</taxon>
    </lineage>
</organism>
<accession>A0A3M7QZ14</accession>
<gene>
    <name evidence="1" type="ORF">BpHYR1_053578</name>
</gene>
<comment type="caution">
    <text evidence="1">The sequence shown here is derived from an EMBL/GenBank/DDBJ whole genome shotgun (WGS) entry which is preliminary data.</text>
</comment>
<sequence>MSDGTNFTDENFFQDFQEFIDSTIRVNNLKEPIISSLDFSYFASNQSRKTENSIFLNDSGSQIKRGFRLQNLNRNRKPSKKSISIKRIIDAKSFEILVEILSELVTKLKKNINSKKFGSNTNICIQDQSNKIKIPSIEDPILFIDDIYNQLFINNFEIFNEIETEFSSSNDTIRMELDESSSNGLILEGRNLCDSIDELKLNNFDHAINDFDFYPDDQKSIPDNLDRKKPILIKTDGISNYKFFSLNLSISSSSITLFSAALSSWQLATPSTLKTSLAFTKTLKGLPFLFVLKINRKSVFIKKIPKTIVFQKKSKKKMHKIRKKILTHGFRHYLVGFRKPHLLLAYILMEVNINIPLRIKTFVKSLAFQPFDNLRV</sequence>
<protein>
    <submittedName>
        <fullName evidence="1">Uncharacterized protein</fullName>
    </submittedName>
</protein>